<reference evidence="3 4" key="1">
    <citation type="submission" date="2019-01" db="EMBL/GenBank/DDBJ databases">
        <authorList>
            <person name="Ferrante I. M."/>
        </authorList>
    </citation>
    <scope>NUCLEOTIDE SEQUENCE [LARGE SCALE GENOMIC DNA]</scope>
    <source>
        <strain evidence="3 4">B856</strain>
    </source>
</reference>
<keyword evidence="2" id="KW-1133">Transmembrane helix</keyword>
<evidence type="ECO:0008006" key="5">
    <source>
        <dbReference type="Google" id="ProtNLM"/>
    </source>
</evidence>
<dbReference type="AlphaFoldDB" id="A0A448Z9K4"/>
<evidence type="ECO:0000313" key="4">
    <source>
        <dbReference type="Proteomes" id="UP000291116"/>
    </source>
</evidence>
<dbReference type="EMBL" id="CAACVS010000181">
    <property type="protein sequence ID" value="VEU38689.1"/>
    <property type="molecule type" value="Genomic_DNA"/>
</dbReference>
<organism evidence="3 4">
    <name type="scientific">Pseudo-nitzschia multistriata</name>
    <dbReference type="NCBI Taxonomy" id="183589"/>
    <lineage>
        <taxon>Eukaryota</taxon>
        <taxon>Sar</taxon>
        <taxon>Stramenopiles</taxon>
        <taxon>Ochrophyta</taxon>
        <taxon>Bacillariophyta</taxon>
        <taxon>Bacillariophyceae</taxon>
        <taxon>Bacillariophycidae</taxon>
        <taxon>Bacillariales</taxon>
        <taxon>Bacillariaceae</taxon>
        <taxon>Pseudo-nitzschia</taxon>
    </lineage>
</organism>
<accession>A0A448Z9K4</accession>
<gene>
    <name evidence="3" type="ORF">PSNMU_V1.4_AUG-EV-PASAV3_0055290</name>
</gene>
<dbReference type="OrthoDB" id="46337at2759"/>
<feature type="region of interest" description="Disordered" evidence="1">
    <location>
        <begin position="1"/>
        <end position="34"/>
    </location>
</feature>
<proteinExistence type="predicted"/>
<name>A0A448Z9K4_9STRA</name>
<protein>
    <recommendedName>
        <fullName evidence="5">Sulfotransferase domain-containing protein</fullName>
    </recommendedName>
</protein>
<evidence type="ECO:0000256" key="2">
    <source>
        <dbReference type="SAM" id="Phobius"/>
    </source>
</evidence>
<keyword evidence="4" id="KW-1185">Reference proteome</keyword>
<dbReference type="Proteomes" id="UP000291116">
    <property type="component" value="Unassembled WGS sequence"/>
</dbReference>
<feature type="compositionally biased region" description="Polar residues" evidence="1">
    <location>
        <begin position="18"/>
        <end position="27"/>
    </location>
</feature>
<keyword evidence="2" id="KW-0812">Transmembrane</keyword>
<evidence type="ECO:0000313" key="3">
    <source>
        <dbReference type="EMBL" id="VEU38689.1"/>
    </source>
</evidence>
<sequence>MVATKRNLRTSNYRDPDGSNLSENSGGNCPENRFDKLIHDVSDHGIYDSKGEKSMAQSAGLFLKIGVGSAVFIMVLHFQTSWIQIYHDHQFVIGGDETPKLNGGGGFDSRQKIIGLENHDRKDQGYELFPFLVDAEKVASSLSSSTAELNSVLSTPTMPDFPLVPRLERCLLKWKPPHPPRSQEDKRLMFWMPSYPSSGGSCPTKKGDIVRQVIDGLFLGERIDATAYGNPTKDFHASSNNLKRCIGVSETIACTSSHPLVSTTPHLRHHVFRGAVIVPIRNPATVIPQHYTSKDMAYRQASGQISVESWRQMRDSYFEGSLADWMRIIRFWRGTKSRLGEPASYYQTELYVPYEDLITTDVVKASAIIEKVSNLLGGAGSTEIVNASNATSSDLTKHGFFETSKSKADYECLWYRVAHKEWERLQNVIGHYIPAYTVRQKNMMIQNLTIYADEIEAEILNDKSDLALASLLRRYAFQIKHYVVVEDVIYTPQ</sequence>
<feature type="transmembrane region" description="Helical" evidence="2">
    <location>
        <begin position="59"/>
        <end position="78"/>
    </location>
</feature>
<evidence type="ECO:0000256" key="1">
    <source>
        <dbReference type="SAM" id="MobiDB-lite"/>
    </source>
</evidence>
<keyword evidence="2" id="KW-0472">Membrane</keyword>